<evidence type="ECO:0000256" key="1">
    <source>
        <dbReference type="ARBA" id="ARBA00004651"/>
    </source>
</evidence>
<dbReference type="InterPro" id="IPR036259">
    <property type="entry name" value="MFS_trans_sf"/>
</dbReference>
<dbReference type="Proteomes" id="UP000198615">
    <property type="component" value="Unassembled WGS sequence"/>
</dbReference>
<dbReference type="InterPro" id="IPR004812">
    <property type="entry name" value="Efflux_drug-R_Bcr/CmlA"/>
</dbReference>
<dbReference type="SUPFAM" id="SSF103473">
    <property type="entry name" value="MFS general substrate transporter"/>
    <property type="match status" value="1"/>
</dbReference>
<dbReference type="RefSeq" id="WP_028796317.1">
    <property type="nucleotide sequence ID" value="NZ_FNBW01000006.1"/>
</dbReference>
<comment type="similarity">
    <text evidence="2 8">Belongs to the major facilitator superfamily. Bcr/CmlA family.</text>
</comment>
<dbReference type="OrthoDB" id="9800416at2"/>
<proteinExistence type="inferred from homology"/>
<feature type="transmembrane region" description="Helical" evidence="8">
    <location>
        <begin position="307"/>
        <end position="325"/>
    </location>
</feature>
<feature type="transmembrane region" description="Helical" evidence="8">
    <location>
        <begin position="102"/>
        <end position="123"/>
    </location>
</feature>
<dbReference type="PRINTS" id="PR01035">
    <property type="entry name" value="TCRTETA"/>
</dbReference>
<feature type="transmembrane region" description="Helical" evidence="8">
    <location>
        <begin position="77"/>
        <end position="96"/>
    </location>
</feature>
<keyword evidence="6 8" id="KW-1133">Transmembrane helix</keyword>
<organism evidence="10 11">
    <name type="scientific">Thalassobaculum litoreum DSM 18839</name>
    <dbReference type="NCBI Taxonomy" id="1123362"/>
    <lineage>
        <taxon>Bacteria</taxon>
        <taxon>Pseudomonadati</taxon>
        <taxon>Pseudomonadota</taxon>
        <taxon>Alphaproteobacteria</taxon>
        <taxon>Rhodospirillales</taxon>
        <taxon>Thalassobaculaceae</taxon>
        <taxon>Thalassobaculum</taxon>
    </lineage>
</organism>
<dbReference type="InterPro" id="IPR011701">
    <property type="entry name" value="MFS"/>
</dbReference>
<sequence length="399" mass="42010">MQRPRPDSFAVAALLTSLVAFGPISTDMYLPSLPALVTDFQTDVPTVQLTLSAFMVAFALAMLVYGPLSDRFGRRPVLLGAVVLYVISSIACVFAPTIEALVVARVFQAMGCCAGPVLGRAVVRDVYGRDRAAQVLSYMGTAMALAPAIGPIAGGWLQVAFGWHSVFVVLSLFSLIALIGTYFMLDETNPHKNPYAISPRGIVSNYALLLSHRVYVGYLATIAACYCVIFSFISGSSFVLIEVVGLSPDLYGYCFATIVIGYMTGTFISGRFGRRVGGERLILIGATLAAIGGGIMAAFAWSGHVTVLSIVLPQMLAMVGVGFVFPNSQAGAIGPFPQMAGAASALVGFFQMGVASVVGLAIGHAFDGTARPLATGVAVSGFLMLVFFLTLVWPVRNRA</sequence>
<dbReference type="InterPro" id="IPR020846">
    <property type="entry name" value="MFS_dom"/>
</dbReference>
<keyword evidence="5 8" id="KW-0812">Transmembrane</keyword>
<dbReference type="PROSITE" id="PS50850">
    <property type="entry name" value="MFS"/>
    <property type="match status" value="1"/>
</dbReference>
<feature type="transmembrane region" description="Helical" evidence="8">
    <location>
        <begin position="372"/>
        <end position="393"/>
    </location>
</feature>
<gene>
    <name evidence="10" type="ORF">SAMN05660686_02332</name>
</gene>
<comment type="subcellular location">
    <subcellularLocation>
        <location evidence="8">Cell inner membrane</location>
        <topology evidence="8">Multi-pass membrane protein</topology>
    </subcellularLocation>
    <subcellularLocation>
        <location evidence="1">Cell membrane</location>
        <topology evidence="1">Multi-pass membrane protein</topology>
    </subcellularLocation>
</comment>
<evidence type="ECO:0000256" key="5">
    <source>
        <dbReference type="ARBA" id="ARBA00022692"/>
    </source>
</evidence>
<dbReference type="EMBL" id="FNBW01000006">
    <property type="protein sequence ID" value="SDF77868.1"/>
    <property type="molecule type" value="Genomic_DNA"/>
</dbReference>
<feature type="transmembrane region" description="Helical" evidence="8">
    <location>
        <begin position="46"/>
        <end position="65"/>
    </location>
</feature>
<feature type="transmembrane region" description="Helical" evidence="8">
    <location>
        <begin position="250"/>
        <end position="269"/>
    </location>
</feature>
<name>A0A8G2EWF7_9PROT</name>
<evidence type="ECO:0000256" key="4">
    <source>
        <dbReference type="ARBA" id="ARBA00022475"/>
    </source>
</evidence>
<evidence type="ECO:0000256" key="6">
    <source>
        <dbReference type="ARBA" id="ARBA00022989"/>
    </source>
</evidence>
<evidence type="ECO:0000256" key="2">
    <source>
        <dbReference type="ARBA" id="ARBA00006236"/>
    </source>
</evidence>
<dbReference type="CDD" id="cd17320">
    <property type="entry name" value="MFS_MdfA_MDR_like"/>
    <property type="match status" value="1"/>
</dbReference>
<evidence type="ECO:0000256" key="7">
    <source>
        <dbReference type="ARBA" id="ARBA00023136"/>
    </source>
</evidence>
<comment type="caution">
    <text evidence="10">The sequence shown here is derived from an EMBL/GenBank/DDBJ whole genome shotgun (WGS) entry which is preliminary data.</text>
</comment>
<dbReference type="PANTHER" id="PTHR23502">
    <property type="entry name" value="MAJOR FACILITATOR SUPERFAMILY"/>
    <property type="match status" value="1"/>
</dbReference>
<dbReference type="GO" id="GO:0005886">
    <property type="term" value="C:plasma membrane"/>
    <property type="evidence" value="ECO:0007669"/>
    <property type="project" value="UniProtKB-SubCell"/>
</dbReference>
<evidence type="ECO:0000313" key="10">
    <source>
        <dbReference type="EMBL" id="SDF77868.1"/>
    </source>
</evidence>
<dbReference type="InterPro" id="IPR001958">
    <property type="entry name" value="Tet-R_TetA/multi-R_MdtG-like"/>
</dbReference>
<dbReference type="FunFam" id="1.20.1720.10:FF:000005">
    <property type="entry name" value="Bcr/CflA family efflux transporter"/>
    <property type="match status" value="1"/>
</dbReference>
<evidence type="ECO:0000256" key="3">
    <source>
        <dbReference type="ARBA" id="ARBA00022448"/>
    </source>
</evidence>
<evidence type="ECO:0000259" key="9">
    <source>
        <dbReference type="PROSITE" id="PS50850"/>
    </source>
</evidence>
<accession>A0A8G2EWF7</accession>
<dbReference type="Pfam" id="PF07690">
    <property type="entry name" value="MFS_1"/>
    <property type="match status" value="1"/>
</dbReference>
<dbReference type="PANTHER" id="PTHR23502:SF132">
    <property type="entry name" value="POLYAMINE TRANSPORTER 2-RELATED"/>
    <property type="match status" value="1"/>
</dbReference>
<keyword evidence="3 8" id="KW-0813">Transport</keyword>
<feature type="transmembrane region" description="Helical" evidence="8">
    <location>
        <begin position="215"/>
        <end position="238"/>
    </location>
</feature>
<evidence type="ECO:0000256" key="8">
    <source>
        <dbReference type="RuleBase" id="RU365088"/>
    </source>
</evidence>
<keyword evidence="7 8" id="KW-0472">Membrane</keyword>
<feature type="domain" description="Major facilitator superfamily (MFS) profile" evidence="9">
    <location>
        <begin position="8"/>
        <end position="398"/>
    </location>
</feature>
<protein>
    <recommendedName>
        <fullName evidence="8">Bcr/CflA family efflux transporter</fullName>
    </recommendedName>
</protein>
<feature type="transmembrane region" description="Helical" evidence="8">
    <location>
        <begin position="135"/>
        <end position="157"/>
    </location>
</feature>
<feature type="transmembrane region" description="Helical" evidence="8">
    <location>
        <begin position="346"/>
        <end position="366"/>
    </location>
</feature>
<dbReference type="GO" id="GO:1990961">
    <property type="term" value="P:xenobiotic detoxification by transmembrane export across the plasma membrane"/>
    <property type="evidence" value="ECO:0007669"/>
    <property type="project" value="InterPro"/>
</dbReference>
<evidence type="ECO:0000313" key="11">
    <source>
        <dbReference type="Proteomes" id="UP000198615"/>
    </source>
</evidence>
<dbReference type="Gene3D" id="1.20.1720.10">
    <property type="entry name" value="Multidrug resistance protein D"/>
    <property type="match status" value="1"/>
</dbReference>
<dbReference type="NCBIfam" id="TIGR00710">
    <property type="entry name" value="efflux_Bcr_CflA"/>
    <property type="match status" value="1"/>
</dbReference>
<feature type="transmembrane region" description="Helical" evidence="8">
    <location>
        <begin position="163"/>
        <end position="185"/>
    </location>
</feature>
<reference evidence="10 11" key="1">
    <citation type="submission" date="2016-10" db="EMBL/GenBank/DDBJ databases">
        <authorList>
            <person name="Varghese N."/>
            <person name="Submissions S."/>
        </authorList>
    </citation>
    <scope>NUCLEOTIDE SEQUENCE [LARGE SCALE GENOMIC DNA]</scope>
    <source>
        <strain evidence="10 11">DSM 18839</strain>
    </source>
</reference>
<keyword evidence="4" id="KW-1003">Cell membrane</keyword>
<dbReference type="GO" id="GO:0042910">
    <property type="term" value="F:xenobiotic transmembrane transporter activity"/>
    <property type="evidence" value="ECO:0007669"/>
    <property type="project" value="InterPro"/>
</dbReference>
<keyword evidence="8" id="KW-0997">Cell inner membrane</keyword>
<keyword evidence="11" id="KW-1185">Reference proteome</keyword>
<feature type="transmembrane region" description="Helical" evidence="8">
    <location>
        <begin position="281"/>
        <end position="301"/>
    </location>
</feature>
<comment type="caution">
    <text evidence="8">Lacks conserved residue(s) required for the propagation of feature annotation.</text>
</comment>
<dbReference type="AlphaFoldDB" id="A0A8G2EWF7"/>